<proteinExistence type="predicted"/>
<evidence type="ECO:0000313" key="4">
    <source>
        <dbReference type="EMBL" id="GAA1753850.1"/>
    </source>
</evidence>
<dbReference type="PANTHER" id="PTHR42949:SF3">
    <property type="entry name" value="ANAEROBIC GLYCEROL-3-PHOSPHATE DEHYDROGENASE SUBUNIT B"/>
    <property type="match status" value="1"/>
</dbReference>
<dbReference type="InterPro" id="IPR023753">
    <property type="entry name" value="FAD/NAD-binding_dom"/>
</dbReference>
<dbReference type="Pfam" id="PF04324">
    <property type="entry name" value="Fer2_BFD"/>
    <property type="match status" value="1"/>
</dbReference>
<keyword evidence="1" id="KW-0560">Oxidoreductase</keyword>
<dbReference type="InterPro" id="IPR036010">
    <property type="entry name" value="2Fe-2S_ferredoxin-like_sf"/>
</dbReference>
<dbReference type="CDD" id="cd19946">
    <property type="entry name" value="GlpA-like_Fer2_BFD-like"/>
    <property type="match status" value="1"/>
</dbReference>
<dbReference type="Gene3D" id="1.10.10.1100">
    <property type="entry name" value="BFD-like [2Fe-2S]-binding domain"/>
    <property type="match status" value="1"/>
</dbReference>
<dbReference type="PRINTS" id="PR00368">
    <property type="entry name" value="FADPNR"/>
</dbReference>
<dbReference type="Pfam" id="PF07992">
    <property type="entry name" value="Pyr_redox_2"/>
    <property type="match status" value="1"/>
</dbReference>
<dbReference type="InterPro" id="IPR017224">
    <property type="entry name" value="Opine_Oxase_asu/HCN_bsu"/>
</dbReference>
<name>A0ABN2KDX6_9ACTN</name>
<reference evidence="5" key="1">
    <citation type="journal article" date="2019" name="Int. J. Syst. Evol. Microbiol.">
        <title>The Global Catalogue of Microorganisms (GCM) 10K type strain sequencing project: providing services to taxonomists for standard genome sequencing and annotation.</title>
        <authorList>
            <consortium name="The Broad Institute Genomics Platform"/>
            <consortium name="The Broad Institute Genome Sequencing Center for Infectious Disease"/>
            <person name="Wu L."/>
            <person name="Ma J."/>
        </authorList>
    </citation>
    <scope>NUCLEOTIDE SEQUENCE [LARGE SCALE GENOMIC DNA]</scope>
    <source>
        <strain evidence="5">JCM 13249</strain>
    </source>
</reference>
<dbReference type="InterPro" id="IPR007419">
    <property type="entry name" value="BFD-like_2Fe2S-bd_dom"/>
</dbReference>
<dbReference type="Pfam" id="PF13510">
    <property type="entry name" value="Fer2_4"/>
    <property type="match status" value="1"/>
</dbReference>
<feature type="domain" description="FAD/NAD(P)-binding" evidence="3">
    <location>
        <begin position="89"/>
        <end position="393"/>
    </location>
</feature>
<dbReference type="SUPFAM" id="SSF51905">
    <property type="entry name" value="FAD/NAD(P)-binding domain"/>
    <property type="match status" value="1"/>
</dbReference>
<evidence type="ECO:0000259" key="3">
    <source>
        <dbReference type="Pfam" id="PF07992"/>
    </source>
</evidence>
<dbReference type="InterPro" id="IPR041854">
    <property type="entry name" value="BFD-like_2Fe2S-bd_dom_sf"/>
</dbReference>
<dbReference type="SUPFAM" id="SSF54292">
    <property type="entry name" value="2Fe-2S ferredoxin-like"/>
    <property type="match status" value="1"/>
</dbReference>
<dbReference type="EMBL" id="BAAALS010000011">
    <property type="protein sequence ID" value="GAA1753850.1"/>
    <property type="molecule type" value="Genomic_DNA"/>
</dbReference>
<accession>A0ABN2KDX6</accession>
<sequence>MPVGDGQSVAGVLMAGGVGGWRTTRGGGRPRGLFCGIGACFDCLITVDGVPHQRACQVPARAGMVLTPDEPGVGAAPTEAGSDTRVEVEVAVVGAGPAGMAAAGAALGAGCSVALVDAGTRPGGQFWRHREGEPPRGRAFGELAAALDDRRLIRLVDSAVWFAEAAGDEGFRLHTTDAVVTARRVVIATGAYDRVLPFPGWDLPGVVTAGGAQALLKASGVPVGRRVVVAGAGPFLLPVAAALAEAGTTVPLVAEAGDPRRYAAEPAALLTAPGKVVEGARYAATFARHRVRYRTRRAVTAAHGDGAVEAVTVSRLDREGRPVPGDEQTIPCDAVAVSFGFVPQLELALALGCGTRLDVDGNLVLAVGADQRTTVDGVYAAGEVTGVGGWALAVVEGQLAGAAAAGAAARTPWVKRRARLRRFATAMHRAHRVPAGWTRWVTDATLVCRCEEVTAGAVRAAVTELGATDARAVKLLARPGMGWCQGRMCGHATACLTAQLRGREPDAADLAAFAHRPLAQPVTLGELAGD</sequence>
<dbReference type="PANTHER" id="PTHR42949">
    <property type="entry name" value="ANAEROBIC GLYCEROL-3-PHOSPHATE DEHYDROGENASE SUBUNIT B"/>
    <property type="match status" value="1"/>
</dbReference>
<gene>
    <name evidence="4" type="ORF">GCM10009681_26120</name>
</gene>
<dbReference type="PIRSF" id="PIRSF037495">
    <property type="entry name" value="Opine_OX_OoxA/HcnB"/>
    <property type="match status" value="1"/>
</dbReference>
<comment type="caution">
    <text evidence="4">The sequence shown here is derived from an EMBL/GenBank/DDBJ whole genome shotgun (WGS) entry which is preliminary data.</text>
</comment>
<keyword evidence="5" id="KW-1185">Reference proteome</keyword>
<protein>
    <submittedName>
        <fullName evidence="4">NAD(P)/FAD-dependent oxidoreductase</fullName>
    </submittedName>
</protein>
<evidence type="ECO:0000259" key="2">
    <source>
        <dbReference type="Pfam" id="PF04324"/>
    </source>
</evidence>
<dbReference type="InterPro" id="IPR042204">
    <property type="entry name" value="2Fe-2S-bd_N"/>
</dbReference>
<dbReference type="Gene3D" id="3.10.20.440">
    <property type="entry name" value="2Fe-2S iron-sulphur cluster binding domain, sarcosine oxidase, alpha subunit, N-terminal domain"/>
    <property type="match status" value="1"/>
</dbReference>
<evidence type="ECO:0000313" key="5">
    <source>
        <dbReference type="Proteomes" id="UP001500655"/>
    </source>
</evidence>
<dbReference type="Proteomes" id="UP001500655">
    <property type="component" value="Unassembled WGS sequence"/>
</dbReference>
<dbReference type="InterPro" id="IPR051691">
    <property type="entry name" value="Metab_Enz_Cyan_OpOx_G3PDH"/>
</dbReference>
<dbReference type="Gene3D" id="3.50.50.60">
    <property type="entry name" value="FAD/NAD(P)-binding domain"/>
    <property type="match status" value="2"/>
</dbReference>
<feature type="domain" description="BFD-like [2Fe-2S]-binding" evidence="2">
    <location>
        <begin position="446"/>
        <end position="492"/>
    </location>
</feature>
<dbReference type="InterPro" id="IPR036188">
    <property type="entry name" value="FAD/NAD-bd_sf"/>
</dbReference>
<dbReference type="PRINTS" id="PR00411">
    <property type="entry name" value="PNDRDTASEI"/>
</dbReference>
<evidence type="ECO:0000256" key="1">
    <source>
        <dbReference type="ARBA" id="ARBA00023002"/>
    </source>
</evidence>
<organism evidence="4 5">
    <name type="scientific">Luedemannella helvata</name>
    <dbReference type="NCBI Taxonomy" id="349315"/>
    <lineage>
        <taxon>Bacteria</taxon>
        <taxon>Bacillati</taxon>
        <taxon>Actinomycetota</taxon>
        <taxon>Actinomycetes</taxon>
        <taxon>Micromonosporales</taxon>
        <taxon>Micromonosporaceae</taxon>
        <taxon>Luedemannella</taxon>
    </lineage>
</organism>